<gene>
    <name evidence="1" type="ORF">ASIM_LOCUS1364</name>
</gene>
<evidence type="ECO:0000313" key="1">
    <source>
        <dbReference type="EMBL" id="VDK18685.1"/>
    </source>
</evidence>
<protein>
    <submittedName>
        <fullName evidence="1 3">Uncharacterized protein</fullName>
    </submittedName>
</protein>
<evidence type="ECO:0000313" key="3">
    <source>
        <dbReference type="WBParaSite" id="ASIM_0000148401-mRNA-1"/>
    </source>
</evidence>
<dbReference type="Proteomes" id="UP000267096">
    <property type="component" value="Unassembled WGS sequence"/>
</dbReference>
<dbReference type="EMBL" id="UYRR01001398">
    <property type="protein sequence ID" value="VDK18685.1"/>
    <property type="molecule type" value="Genomic_DNA"/>
</dbReference>
<proteinExistence type="predicted"/>
<dbReference type="AlphaFoldDB" id="A0A0M3J1T1"/>
<dbReference type="WBParaSite" id="ASIM_0000148401-mRNA-1">
    <property type="protein sequence ID" value="ASIM_0000148401-mRNA-1"/>
    <property type="gene ID" value="ASIM_0000148401"/>
</dbReference>
<keyword evidence="2" id="KW-1185">Reference proteome</keyword>
<organism evidence="3">
    <name type="scientific">Anisakis simplex</name>
    <name type="common">Herring worm</name>
    <dbReference type="NCBI Taxonomy" id="6269"/>
    <lineage>
        <taxon>Eukaryota</taxon>
        <taxon>Metazoa</taxon>
        <taxon>Ecdysozoa</taxon>
        <taxon>Nematoda</taxon>
        <taxon>Chromadorea</taxon>
        <taxon>Rhabditida</taxon>
        <taxon>Spirurina</taxon>
        <taxon>Ascaridomorpha</taxon>
        <taxon>Ascaridoidea</taxon>
        <taxon>Anisakidae</taxon>
        <taxon>Anisakis</taxon>
        <taxon>Anisakis simplex complex</taxon>
    </lineage>
</organism>
<name>A0A0M3J1T1_ANISI</name>
<sequence length="75" mass="8143">MYRDDGPTGGGIPPVKRPMQQCESQCAPSEVASVSSPVTYQQLKRGMSLIFLDSAYLCYVEQIASNTDVINLSSI</sequence>
<accession>A0A0M3J1T1</accession>
<reference evidence="3" key="1">
    <citation type="submission" date="2017-02" db="UniProtKB">
        <authorList>
            <consortium name="WormBaseParasite"/>
        </authorList>
    </citation>
    <scope>IDENTIFICATION</scope>
</reference>
<evidence type="ECO:0000313" key="2">
    <source>
        <dbReference type="Proteomes" id="UP000267096"/>
    </source>
</evidence>
<reference evidence="1 2" key="2">
    <citation type="submission" date="2018-11" db="EMBL/GenBank/DDBJ databases">
        <authorList>
            <consortium name="Pathogen Informatics"/>
        </authorList>
    </citation>
    <scope>NUCLEOTIDE SEQUENCE [LARGE SCALE GENOMIC DNA]</scope>
</reference>